<dbReference type="EMBL" id="JBHULX010000048">
    <property type="protein sequence ID" value="MFD2593586.1"/>
    <property type="molecule type" value="Genomic_DNA"/>
</dbReference>
<dbReference type="InterPro" id="IPR027372">
    <property type="entry name" value="Phytase-like_dom"/>
</dbReference>
<reference evidence="3" key="1">
    <citation type="journal article" date="2019" name="Int. J. Syst. Evol. Microbiol.">
        <title>The Global Catalogue of Microorganisms (GCM) 10K type strain sequencing project: providing services to taxonomists for standard genome sequencing and annotation.</title>
        <authorList>
            <consortium name="The Broad Institute Genomics Platform"/>
            <consortium name="The Broad Institute Genome Sequencing Center for Infectious Disease"/>
            <person name="Wu L."/>
            <person name="Ma J."/>
        </authorList>
    </citation>
    <scope>NUCLEOTIDE SEQUENCE [LARGE SCALE GENOMIC DNA]</scope>
    <source>
        <strain evidence="3">KCTC 42423</strain>
    </source>
</reference>
<gene>
    <name evidence="2" type="ORF">ACFSTE_22300</name>
</gene>
<dbReference type="RefSeq" id="WP_378298405.1">
    <property type="nucleotide sequence ID" value="NZ_JBHULX010000048.1"/>
</dbReference>
<dbReference type="PROSITE" id="PS51257">
    <property type="entry name" value="PROKAR_LIPOPROTEIN"/>
    <property type="match status" value="1"/>
</dbReference>
<proteinExistence type="predicted"/>
<comment type="caution">
    <text evidence="2">The sequence shown here is derived from an EMBL/GenBank/DDBJ whole genome shotgun (WGS) entry which is preliminary data.</text>
</comment>
<evidence type="ECO:0000259" key="1">
    <source>
        <dbReference type="Pfam" id="PF13449"/>
    </source>
</evidence>
<name>A0ABW5NEP5_9FLAO</name>
<dbReference type="Proteomes" id="UP001597459">
    <property type="component" value="Unassembled WGS sequence"/>
</dbReference>
<organism evidence="2 3">
    <name type="scientific">Aquimarina hainanensis</name>
    <dbReference type="NCBI Taxonomy" id="1578017"/>
    <lineage>
        <taxon>Bacteria</taxon>
        <taxon>Pseudomonadati</taxon>
        <taxon>Bacteroidota</taxon>
        <taxon>Flavobacteriia</taxon>
        <taxon>Flavobacteriales</taxon>
        <taxon>Flavobacteriaceae</taxon>
        <taxon>Aquimarina</taxon>
    </lineage>
</organism>
<evidence type="ECO:0000313" key="3">
    <source>
        <dbReference type="Proteomes" id="UP001597459"/>
    </source>
</evidence>
<sequence length="361" mass="40340">MFRSIFFHFLFFFLITLTACKSGKHISIKFHDEYVVQNDTVFSSSRIGGLSSIDYDPKSDQYYIVCDDARHPRFYKASIEINNNKIEDIRFTAPIKVQNPEEKTLDLEALRLSDNNTLVFTSEGSVKNNSNPAIFTTELNGTFIDAFKLPGNLLATGSNAPRHNAVFEGLTPDIHNKGFWASMELPLQKDGEEPSFLHQGAPARITFFDKKSKTPSFQFTYPLDKLARDPKGKFGVNGITGLVQITTDLFIILERGYVSGYGTQGNTVKLYVADKKNATNTLHQTSLSDAPYSSASKKLLFDFESVRAKLTNNIVDNIEGITIGPTLPNGNPSLILIADNNFNPSDIQINQFILMELIIKK</sequence>
<evidence type="ECO:0000313" key="2">
    <source>
        <dbReference type="EMBL" id="MFD2593586.1"/>
    </source>
</evidence>
<keyword evidence="3" id="KW-1185">Reference proteome</keyword>
<feature type="domain" description="Phytase-like" evidence="1">
    <location>
        <begin position="46"/>
        <end position="342"/>
    </location>
</feature>
<accession>A0ABW5NEP5</accession>
<dbReference type="Pfam" id="PF13449">
    <property type="entry name" value="Phytase-like"/>
    <property type="match status" value="1"/>
</dbReference>
<protein>
    <submittedName>
        <fullName evidence="2">Esterase-like activity of phytase family protein</fullName>
    </submittedName>
</protein>